<dbReference type="EMBL" id="CADCVX010000345">
    <property type="protein sequence ID" value="CAA9514874.1"/>
    <property type="molecule type" value="Genomic_DNA"/>
</dbReference>
<organism evidence="2">
    <name type="scientific">uncultured Sphingomonadaceae bacterium</name>
    <dbReference type="NCBI Taxonomy" id="169976"/>
    <lineage>
        <taxon>Bacteria</taxon>
        <taxon>Pseudomonadati</taxon>
        <taxon>Pseudomonadota</taxon>
        <taxon>Alphaproteobacteria</taxon>
        <taxon>Sphingomonadales</taxon>
        <taxon>Sphingomonadaceae</taxon>
        <taxon>environmental samples</taxon>
    </lineage>
</organism>
<evidence type="ECO:0000256" key="1">
    <source>
        <dbReference type="SAM" id="MobiDB-lite"/>
    </source>
</evidence>
<feature type="region of interest" description="Disordered" evidence="1">
    <location>
        <begin position="1"/>
        <end position="20"/>
    </location>
</feature>
<evidence type="ECO:0000313" key="2">
    <source>
        <dbReference type="EMBL" id="CAA9514874.1"/>
    </source>
</evidence>
<reference evidence="2" key="1">
    <citation type="submission" date="2020-02" db="EMBL/GenBank/DDBJ databases">
        <authorList>
            <person name="Meier V. D."/>
        </authorList>
    </citation>
    <scope>NUCLEOTIDE SEQUENCE</scope>
    <source>
        <strain evidence="2">AVDCRST_MAG91</strain>
    </source>
</reference>
<gene>
    <name evidence="2" type="ORF">AVDCRST_MAG91-1844</name>
</gene>
<feature type="non-terminal residue" evidence="2">
    <location>
        <position position="1"/>
    </location>
</feature>
<feature type="non-terminal residue" evidence="2">
    <location>
        <position position="20"/>
    </location>
</feature>
<sequence length="20" mass="2148">CGSCSSFSRARRSPPALPRL</sequence>
<dbReference type="AlphaFoldDB" id="A0A6J4T6U7"/>
<accession>A0A6J4T6U7</accession>
<proteinExistence type="predicted"/>
<name>A0A6J4T6U7_9SPHN</name>
<protein>
    <submittedName>
        <fullName evidence="2">Uncharacterized protein</fullName>
    </submittedName>
</protein>